<evidence type="ECO:0000256" key="1">
    <source>
        <dbReference type="SAM" id="Phobius"/>
    </source>
</evidence>
<sequence length="111" mass="12290">MTSFFDYFPAVNDVALSISNNRFPVGVPVVVLVFVGIIGLSTFLCLARKGFSPLEVWFFTCVTVWPVLILLELWPSAEEETRPPFIFEYIGLAIAALSLLGGAVFLLNRFA</sequence>
<evidence type="ECO:0000313" key="3">
    <source>
        <dbReference type="Proteomes" id="UP000315037"/>
    </source>
</evidence>
<feature type="transmembrane region" description="Helical" evidence="1">
    <location>
        <begin position="25"/>
        <end position="47"/>
    </location>
</feature>
<reference evidence="2 3" key="1">
    <citation type="submission" date="2019-03" db="EMBL/GenBank/DDBJ databases">
        <title>The complete genome sequence of Neokomagataea sp. Jb2 NBRC113641.</title>
        <authorList>
            <person name="Chua K.-O."/>
            <person name="Chan K.-G."/>
            <person name="See-Too W.-S."/>
        </authorList>
    </citation>
    <scope>NUCLEOTIDE SEQUENCE [LARGE SCALE GENOMIC DNA]</scope>
    <source>
        <strain evidence="2 3">Jb2</strain>
    </source>
</reference>
<comment type="caution">
    <text evidence="2">The sequence shown here is derived from an EMBL/GenBank/DDBJ whole genome shotgun (WGS) entry which is preliminary data.</text>
</comment>
<evidence type="ECO:0000313" key="2">
    <source>
        <dbReference type="EMBL" id="TPW34396.1"/>
    </source>
</evidence>
<dbReference type="EMBL" id="SORZ01000002">
    <property type="protein sequence ID" value="TPW34396.1"/>
    <property type="molecule type" value="Genomic_DNA"/>
</dbReference>
<feature type="transmembrane region" description="Helical" evidence="1">
    <location>
        <begin position="54"/>
        <end position="74"/>
    </location>
</feature>
<proteinExistence type="predicted"/>
<dbReference type="Proteomes" id="UP000315037">
    <property type="component" value="Unassembled WGS sequence"/>
</dbReference>
<name>A0A506UM27_9PROT</name>
<organism evidence="2 3">
    <name type="scientific">Oecophyllibacter saccharovorans</name>
    <dbReference type="NCBI Taxonomy" id="2558360"/>
    <lineage>
        <taxon>Bacteria</taxon>
        <taxon>Pseudomonadati</taxon>
        <taxon>Pseudomonadota</taxon>
        <taxon>Alphaproteobacteria</taxon>
        <taxon>Acetobacterales</taxon>
        <taxon>Acetobacteraceae</taxon>
        <taxon>Oecophyllibacter</taxon>
    </lineage>
</organism>
<feature type="transmembrane region" description="Helical" evidence="1">
    <location>
        <begin position="86"/>
        <end position="107"/>
    </location>
</feature>
<dbReference type="RefSeq" id="WP_165600981.1">
    <property type="nucleotide sequence ID" value="NZ_SORZ01000002.1"/>
</dbReference>
<gene>
    <name evidence="2" type="ORF">E3202_07885</name>
</gene>
<protein>
    <submittedName>
        <fullName evidence="2">Uncharacterized protein</fullName>
    </submittedName>
</protein>
<keyword evidence="1" id="KW-0472">Membrane</keyword>
<keyword evidence="1" id="KW-0812">Transmembrane</keyword>
<keyword evidence="1" id="KW-1133">Transmembrane helix</keyword>
<accession>A0A506UM27</accession>
<dbReference type="AlphaFoldDB" id="A0A506UM27"/>
<keyword evidence="3" id="KW-1185">Reference proteome</keyword>